<comment type="cofactor">
    <cofactor evidence="13">
        <name>[2Fe-2S] cluster</name>
        <dbReference type="ChEBI" id="CHEBI:190135"/>
    </cofactor>
    <text evidence="13">Binds 1 [2Fe-2S] cluster. The cluster is coordinated with 3 cysteines and 1 arginine.</text>
</comment>
<reference evidence="16 17" key="1">
    <citation type="journal article" date="2011" name="Front. Microbiol.">
        <title>Genomic signatures of strain selection and enhancement in Bacillus atrophaeus var. globigii, a historical biowarfare simulant.</title>
        <authorList>
            <person name="Gibbons H.S."/>
            <person name="Broomall S.M."/>
            <person name="McNew L.A."/>
            <person name="Daligault H."/>
            <person name="Chapman C."/>
            <person name="Bruce D."/>
            <person name="Karavis M."/>
            <person name="Krepps M."/>
            <person name="McGregor P.A."/>
            <person name="Hong C."/>
            <person name="Park K.H."/>
            <person name="Akmal A."/>
            <person name="Feldman A."/>
            <person name="Lin J.S."/>
            <person name="Chang W.E."/>
            <person name="Higgs B.W."/>
            <person name="Demirev P."/>
            <person name="Lindquist J."/>
            <person name="Liem A."/>
            <person name="Fochler E."/>
            <person name="Read T.D."/>
            <person name="Tapia R."/>
            <person name="Johnson S."/>
            <person name="Bishop-Lilly K.A."/>
            <person name="Detter C."/>
            <person name="Han C."/>
            <person name="Sozhamannan S."/>
            <person name="Rosenzweig C.N."/>
            <person name="Skowronski E.W."/>
        </authorList>
    </citation>
    <scope>NUCLEOTIDE SEQUENCE [LARGE SCALE GENOMIC DNA]</scope>
    <source>
        <strain evidence="16 17">AK5</strain>
    </source>
</reference>
<dbReference type="InterPro" id="IPR013785">
    <property type="entry name" value="Aldolase_TIM"/>
</dbReference>
<feature type="binding site" evidence="13 14">
    <location>
        <position position="72"/>
    </location>
    <ligand>
        <name>[4Fe-4S] cluster</name>
        <dbReference type="ChEBI" id="CHEBI:49883"/>
        <note>4Fe-4S-S-AdoMet</note>
    </ligand>
</feature>
<dbReference type="InterPro" id="IPR002684">
    <property type="entry name" value="Biotin_synth/BioAB"/>
</dbReference>
<evidence type="ECO:0000256" key="7">
    <source>
        <dbReference type="ARBA" id="ARBA00022714"/>
    </source>
</evidence>
<evidence type="ECO:0000256" key="14">
    <source>
        <dbReference type="PIRSR" id="PIRSR001619-1"/>
    </source>
</evidence>
<evidence type="ECO:0000256" key="3">
    <source>
        <dbReference type="ARBA" id="ARBA00012236"/>
    </source>
</evidence>
<organism evidence="16 17">
    <name type="scientific">Aliidiomarina haloalkalitolerans</name>
    <dbReference type="NCBI Taxonomy" id="859059"/>
    <lineage>
        <taxon>Bacteria</taxon>
        <taxon>Pseudomonadati</taxon>
        <taxon>Pseudomonadota</taxon>
        <taxon>Gammaproteobacteria</taxon>
        <taxon>Alteromonadales</taxon>
        <taxon>Idiomarinaceae</taxon>
        <taxon>Aliidiomarina</taxon>
    </lineage>
</organism>
<comment type="similarity">
    <text evidence="2 13">Belongs to the radical SAM superfamily. Biotin synthase family.</text>
</comment>
<keyword evidence="6 13" id="KW-0949">S-adenosyl-L-methionine</keyword>
<keyword evidence="17" id="KW-1185">Reference proteome</keyword>
<feature type="binding site" evidence="13 14">
    <location>
        <position position="65"/>
    </location>
    <ligand>
        <name>[4Fe-4S] cluster</name>
        <dbReference type="ChEBI" id="CHEBI:49883"/>
        <note>4Fe-4S-S-AdoMet</note>
    </ligand>
</feature>
<dbReference type="SMART" id="SM00729">
    <property type="entry name" value="Elp3"/>
    <property type="match status" value="1"/>
</dbReference>
<feature type="binding site" evidence="13 14">
    <location>
        <position position="272"/>
    </location>
    <ligand>
        <name>[2Fe-2S] cluster</name>
        <dbReference type="ChEBI" id="CHEBI:190135"/>
    </ligand>
</feature>
<comment type="cofactor">
    <cofactor evidence="14">
        <name>[2Fe-2S] cluster</name>
        <dbReference type="ChEBI" id="CHEBI:190135"/>
    </cofactor>
    <text evidence="14">Binds 1 [2Fe-2S] cluster. The cluster is coordinated with 3 cysteines and 1 arginine.</text>
</comment>
<evidence type="ECO:0000313" key="17">
    <source>
        <dbReference type="Proteomes" id="UP000288212"/>
    </source>
</evidence>
<dbReference type="OrthoDB" id="9786826at2"/>
<evidence type="ECO:0000256" key="12">
    <source>
        <dbReference type="ARBA" id="ARBA00051157"/>
    </source>
</evidence>
<keyword evidence="8 13" id="KW-0479">Metal-binding</keyword>
<dbReference type="CDD" id="cd01335">
    <property type="entry name" value="Radical_SAM"/>
    <property type="match status" value="1"/>
</dbReference>
<keyword evidence="11 13" id="KW-0411">Iron-sulfur</keyword>
<dbReference type="InterPro" id="IPR024177">
    <property type="entry name" value="Biotin_synthase"/>
</dbReference>
<dbReference type="SUPFAM" id="SSF102114">
    <property type="entry name" value="Radical SAM enzymes"/>
    <property type="match status" value="1"/>
</dbReference>
<dbReference type="PANTHER" id="PTHR22976">
    <property type="entry name" value="BIOTIN SYNTHASE"/>
    <property type="match status" value="1"/>
</dbReference>
<evidence type="ECO:0000256" key="9">
    <source>
        <dbReference type="ARBA" id="ARBA00022756"/>
    </source>
</evidence>
<evidence type="ECO:0000256" key="13">
    <source>
        <dbReference type="HAMAP-Rule" id="MF_01694"/>
    </source>
</evidence>
<gene>
    <name evidence="13 16" type="primary">bioB</name>
    <name evidence="16" type="ORF">CWE06_02260</name>
</gene>
<dbReference type="PIRSF" id="PIRSF001619">
    <property type="entry name" value="Biotin_synth"/>
    <property type="match status" value="1"/>
</dbReference>
<evidence type="ECO:0000313" key="16">
    <source>
        <dbReference type="EMBL" id="RUO21697.1"/>
    </source>
</evidence>
<protein>
    <recommendedName>
        <fullName evidence="3 13">Biotin synthase</fullName>
        <ecNumber evidence="3 13">2.8.1.6</ecNumber>
    </recommendedName>
</protein>
<dbReference type="InterPro" id="IPR007197">
    <property type="entry name" value="rSAM"/>
</dbReference>
<dbReference type="InterPro" id="IPR058240">
    <property type="entry name" value="rSAM_sf"/>
</dbReference>
<keyword evidence="4 13" id="KW-0004">4Fe-4S</keyword>
<dbReference type="SFLD" id="SFLDG01060">
    <property type="entry name" value="BATS_domain_containing"/>
    <property type="match status" value="1"/>
</dbReference>
<name>A0A432VYE6_9GAMM</name>
<comment type="cofactor">
    <cofactor evidence="13 14">
        <name>[4Fe-4S] cluster</name>
        <dbReference type="ChEBI" id="CHEBI:49883"/>
    </cofactor>
    <text evidence="13 14">Binds 1 [4Fe-4S] cluster. The cluster is coordinated with 3 cysteines and an exchangeable S-adenosyl-L-methionine.</text>
</comment>
<evidence type="ECO:0000256" key="8">
    <source>
        <dbReference type="ARBA" id="ARBA00022723"/>
    </source>
</evidence>
<keyword evidence="5 13" id="KW-0808">Transferase</keyword>
<evidence type="ECO:0000259" key="15">
    <source>
        <dbReference type="PROSITE" id="PS51918"/>
    </source>
</evidence>
<dbReference type="SFLD" id="SFLDG01278">
    <property type="entry name" value="biotin_synthase_like"/>
    <property type="match status" value="1"/>
</dbReference>
<evidence type="ECO:0000256" key="10">
    <source>
        <dbReference type="ARBA" id="ARBA00023004"/>
    </source>
</evidence>
<comment type="function">
    <text evidence="13">Catalyzes the conversion of dethiobiotin (DTB) to biotin by the insertion of a sulfur atom into dethiobiotin via a radical-based mechanism.</text>
</comment>
<dbReference type="Proteomes" id="UP000288212">
    <property type="component" value="Unassembled WGS sequence"/>
</dbReference>
<dbReference type="GO" id="GO:0051537">
    <property type="term" value="F:2 iron, 2 sulfur cluster binding"/>
    <property type="evidence" value="ECO:0007669"/>
    <property type="project" value="UniProtKB-KW"/>
</dbReference>
<feature type="binding site" evidence="13 14">
    <location>
        <position position="200"/>
    </location>
    <ligand>
        <name>[2Fe-2S] cluster</name>
        <dbReference type="ChEBI" id="CHEBI:190135"/>
    </ligand>
</feature>
<dbReference type="GO" id="GO:0005506">
    <property type="term" value="F:iron ion binding"/>
    <property type="evidence" value="ECO:0007669"/>
    <property type="project" value="UniProtKB-UniRule"/>
</dbReference>
<keyword evidence="9 13" id="KW-0093">Biotin biosynthesis</keyword>
<dbReference type="NCBIfam" id="TIGR00433">
    <property type="entry name" value="bioB"/>
    <property type="match status" value="1"/>
</dbReference>
<dbReference type="HAMAP" id="MF_01694">
    <property type="entry name" value="BioB"/>
    <property type="match status" value="1"/>
</dbReference>
<evidence type="ECO:0000256" key="4">
    <source>
        <dbReference type="ARBA" id="ARBA00022485"/>
    </source>
</evidence>
<feature type="domain" description="Radical SAM core" evidence="15">
    <location>
        <begin position="50"/>
        <end position="277"/>
    </location>
</feature>
<dbReference type="SFLD" id="SFLDS00029">
    <property type="entry name" value="Radical_SAM"/>
    <property type="match status" value="1"/>
</dbReference>
<keyword evidence="10 13" id="KW-0408">Iron</keyword>
<dbReference type="GO" id="GO:0004076">
    <property type="term" value="F:biotin synthase activity"/>
    <property type="evidence" value="ECO:0007669"/>
    <property type="project" value="UniProtKB-UniRule"/>
</dbReference>
<evidence type="ECO:0000256" key="11">
    <source>
        <dbReference type="ARBA" id="ARBA00023014"/>
    </source>
</evidence>
<evidence type="ECO:0000256" key="2">
    <source>
        <dbReference type="ARBA" id="ARBA00010765"/>
    </source>
</evidence>
<dbReference type="EC" id="2.8.1.6" evidence="3 13"/>
<keyword evidence="7 13" id="KW-0001">2Fe-2S</keyword>
<dbReference type="InterPro" id="IPR006638">
    <property type="entry name" value="Elp3/MiaA/NifB-like_rSAM"/>
</dbReference>
<dbReference type="AlphaFoldDB" id="A0A432VYE6"/>
<comment type="caution">
    <text evidence="16">The sequence shown here is derived from an EMBL/GenBank/DDBJ whole genome shotgun (WGS) entry which is preliminary data.</text>
</comment>
<dbReference type="EMBL" id="PIPI01000001">
    <property type="protein sequence ID" value="RUO21697.1"/>
    <property type="molecule type" value="Genomic_DNA"/>
</dbReference>
<dbReference type="PROSITE" id="PS51918">
    <property type="entry name" value="RADICAL_SAM"/>
    <property type="match status" value="1"/>
</dbReference>
<evidence type="ECO:0000256" key="5">
    <source>
        <dbReference type="ARBA" id="ARBA00022679"/>
    </source>
</evidence>
<dbReference type="UniPathway" id="UPA00078">
    <property type="reaction ID" value="UER00162"/>
</dbReference>
<dbReference type="SFLD" id="SFLDF00272">
    <property type="entry name" value="biotin_synthase"/>
    <property type="match status" value="1"/>
</dbReference>
<sequence length="368" mass="40438">MTHTATTTETTSSAHRKTWHRQEIEALFQLPLHELLFQAHSIHRQHFDPSKIQVSTLLSIKTGACPEDCKYCPQSARYDTELEREQLLEVEKVLNAAQQAKATGATRFCMGAAWRNPKERDMPKLNAMIKGVRAMGLETCMTLGMLSPQQADELAAAGLDYYNHNLDTSAEFYGDIITTRTYQDRLDTLANVRSAGMKVCSGGIVGLGEEQKDRIGLLQQLANLPIPPESVPINNLVKVAGTPLEDVADLDPFEFVRCIAVARILMPTSYVRLSAGRETMSDELQAMCFFAGANSIFYGEKLLTTANPGTNHDLALFERLGLAPEQPRQPLYYDATAQAPGVATAETPTDATVSASCKTSQCSRAEHV</sequence>
<evidence type="ECO:0000256" key="1">
    <source>
        <dbReference type="ARBA" id="ARBA00004942"/>
    </source>
</evidence>
<dbReference type="Pfam" id="PF04055">
    <property type="entry name" value="Radical_SAM"/>
    <property type="match status" value="1"/>
</dbReference>
<evidence type="ECO:0000256" key="6">
    <source>
        <dbReference type="ARBA" id="ARBA00022691"/>
    </source>
</evidence>
<feature type="binding site" evidence="13 14">
    <location>
        <position position="109"/>
    </location>
    <ligand>
        <name>[2Fe-2S] cluster</name>
        <dbReference type="ChEBI" id="CHEBI:190135"/>
    </ligand>
</feature>
<dbReference type="Gene3D" id="3.20.20.70">
    <property type="entry name" value="Aldolase class I"/>
    <property type="match status" value="1"/>
</dbReference>
<dbReference type="SMART" id="SM00876">
    <property type="entry name" value="BATS"/>
    <property type="match status" value="1"/>
</dbReference>
<dbReference type="GO" id="GO:0009102">
    <property type="term" value="P:biotin biosynthetic process"/>
    <property type="evidence" value="ECO:0007669"/>
    <property type="project" value="UniProtKB-UniRule"/>
</dbReference>
<dbReference type="Pfam" id="PF06968">
    <property type="entry name" value="BATS"/>
    <property type="match status" value="1"/>
</dbReference>
<dbReference type="PANTHER" id="PTHR22976:SF2">
    <property type="entry name" value="BIOTIN SYNTHASE, MITOCHONDRIAL"/>
    <property type="match status" value="1"/>
</dbReference>
<accession>A0A432VYE6</accession>
<dbReference type="FunFam" id="3.20.20.70:FF:000011">
    <property type="entry name" value="Biotin synthase"/>
    <property type="match status" value="1"/>
</dbReference>
<feature type="binding site" evidence="13 14">
    <location>
        <position position="140"/>
    </location>
    <ligand>
        <name>[2Fe-2S] cluster</name>
        <dbReference type="ChEBI" id="CHEBI:190135"/>
    </ligand>
</feature>
<feature type="binding site" evidence="13 14">
    <location>
        <position position="69"/>
    </location>
    <ligand>
        <name>[4Fe-4S] cluster</name>
        <dbReference type="ChEBI" id="CHEBI:49883"/>
        <note>4Fe-4S-S-AdoMet</note>
    </ligand>
</feature>
<dbReference type="InterPro" id="IPR010722">
    <property type="entry name" value="BATS_dom"/>
</dbReference>
<comment type="subunit">
    <text evidence="13">Homodimer.</text>
</comment>
<comment type="pathway">
    <text evidence="1 13">Cofactor biosynthesis; biotin biosynthesis; biotin from 7,8-diaminononanoate: step 2/2.</text>
</comment>
<proteinExistence type="inferred from homology"/>
<dbReference type="GO" id="GO:0051539">
    <property type="term" value="F:4 iron, 4 sulfur cluster binding"/>
    <property type="evidence" value="ECO:0007669"/>
    <property type="project" value="UniProtKB-KW"/>
</dbReference>
<comment type="catalytic activity">
    <reaction evidence="12 13">
        <text>(4R,5S)-dethiobiotin + (sulfur carrier)-SH + 2 reduced [2Fe-2S]-[ferredoxin] + 2 S-adenosyl-L-methionine = (sulfur carrier)-H + biotin + 2 5'-deoxyadenosine + 2 L-methionine + 2 oxidized [2Fe-2S]-[ferredoxin]</text>
        <dbReference type="Rhea" id="RHEA:22060"/>
        <dbReference type="Rhea" id="RHEA-COMP:10000"/>
        <dbReference type="Rhea" id="RHEA-COMP:10001"/>
        <dbReference type="Rhea" id="RHEA-COMP:14737"/>
        <dbReference type="Rhea" id="RHEA-COMP:14739"/>
        <dbReference type="ChEBI" id="CHEBI:17319"/>
        <dbReference type="ChEBI" id="CHEBI:29917"/>
        <dbReference type="ChEBI" id="CHEBI:33737"/>
        <dbReference type="ChEBI" id="CHEBI:33738"/>
        <dbReference type="ChEBI" id="CHEBI:57586"/>
        <dbReference type="ChEBI" id="CHEBI:57844"/>
        <dbReference type="ChEBI" id="CHEBI:59789"/>
        <dbReference type="ChEBI" id="CHEBI:64428"/>
        <dbReference type="ChEBI" id="CHEBI:149473"/>
        <dbReference type="EC" id="2.8.1.6"/>
    </reaction>
</comment>